<comment type="caution">
    <text evidence="1">The sequence shown here is derived from an EMBL/GenBank/DDBJ whole genome shotgun (WGS) entry which is preliminary data.</text>
</comment>
<gene>
    <name evidence="1" type="ORF">IEQ34_014071</name>
</gene>
<protein>
    <submittedName>
        <fullName evidence="1">Uncharacterized protein</fullName>
    </submittedName>
</protein>
<evidence type="ECO:0000313" key="1">
    <source>
        <dbReference type="EMBL" id="KAH0456164.1"/>
    </source>
</evidence>
<keyword evidence="2" id="KW-1185">Reference proteome</keyword>
<evidence type="ECO:0000313" key="2">
    <source>
        <dbReference type="Proteomes" id="UP000775213"/>
    </source>
</evidence>
<dbReference type="EMBL" id="JAGFBR010000013">
    <property type="protein sequence ID" value="KAH0456164.1"/>
    <property type="molecule type" value="Genomic_DNA"/>
</dbReference>
<accession>A0AAV7G2V0</accession>
<organism evidence="1 2">
    <name type="scientific">Dendrobium chrysotoxum</name>
    <name type="common">Orchid</name>
    <dbReference type="NCBI Taxonomy" id="161865"/>
    <lineage>
        <taxon>Eukaryota</taxon>
        <taxon>Viridiplantae</taxon>
        <taxon>Streptophyta</taxon>
        <taxon>Embryophyta</taxon>
        <taxon>Tracheophyta</taxon>
        <taxon>Spermatophyta</taxon>
        <taxon>Magnoliopsida</taxon>
        <taxon>Liliopsida</taxon>
        <taxon>Asparagales</taxon>
        <taxon>Orchidaceae</taxon>
        <taxon>Epidendroideae</taxon>
        <taxon>Malaxideae</taxon>
        <taxon>Dendrobiinae</taxon>
        <taxon>Dendrobium</taxon>
    </lineage>
</organism>
<name>A0AAV7G2V0_DENCH</name>
<dbReference type="AlphaFoldDB" id="A0AAV7G2V0"/>
<proteinExistence type="predicted"/>
<sequence length="79" mass="9334">MEWFEWTTNIESFDRGLLFPISHITLQYTLTKISSLLYSLYDRIYTSSCTQHRLTIRNLDHHRVLSPSHKSFPCDSVGK</sequence>
<dbReference type="Proteomes" id="UP000775213">
    <property type="component" value="Unassembled WGS sequence"/>
</dbReference>
<reference evidence="1 2" key="1">
    <citation type="journal article" date="2021" name="Hortic Res">
        <title>Chromosome-scale assembly of the Dendrobium chrysotoxum genome enhances the understanding of orchid evolution.</title>
        <authorList>
            <person name="Zhang Y."/>
            <person name="Zhang G.Q."/>
            <person name="Zhang D."/>
            <person name="Liu X.D."/>
            <person name="Xu X.Y."/>
            <person name="Sun W.H."/>
            <person name="Yu X."/>
            <person name="Zhu X."/>
            <person name="Wang Z.W."/>
            <person name="Zhao X."/>
            <person name="Zhong W.Y."/>
            <person name="Chen H."/>
            <person name="Yin W.L."/>
            <person name="Huang T."/>
            <person name="Niu S.C."/>
            <person name="Liu Z.J."/>
        </authorList>
    </citation>
    <scope>NUCLEOTIDE SEQUENCE [LARGE SCALE GENOMIC DNA]</scope>
    <source>
        <strain evidence="1">Lindl</strain>
    </source>
</reference>